<name>A0ACB8Q911_9AGAM</name>
<dbReference type="EMBL" id="MU273765">
    <property type="protein sequence ID" value="KAI0028310.1"/>
    <property type="molecule type" value="Genomic_DNA"/>
</dbReference>
<sequence>MTFSFVPLIPIAAVVVYPLYLLLLPFVHQRSLWSIPGPSSVSFFSGVLSLWFGNGAIAFQEKTMERYGRIIRLTGHFGNQMICIADTKAIYEILIKNQDIFEETEAIRESVFLVTDPVLLTQCARRNLRLIFGGIGLISALGDTHRKQRKLMNPAFSINHMRRMIPVFRQLTQRVSQVIQLQTLMRADIGKEGKEVDVTEYMGRLALDLISQAGFGHSFYAIEGNDHGYSLALKRLTPYPRCSPAAARVLTYRNLLPLVTSIIPVPGRVLRSIAERLPWPALHEIMKISDTMKATSREIWEEKKRLYALGDKSIVNEYGEGKDIMSILPSTTSGKVRMSDLRWSRQILCQVRVSHSGESD</sequence>
<accession>A0ACB8Q911</accession>
<keyword evidence="2" id="KW-1185">Reference proteome</keyword>
<proteinExistence type="predicted"/>
<reference evidence="1" key="1">
    <citation type="submission" date="2021-02" db="EMBL/GenBank/DDBJ databases">
        <authorList>
            <consortium name="DOE Joint Genome Institute"/>
            <person name="Ahrendt S."/>
            <person name="Looney B.P."/>
            <person name="Miyauchi S."/>
            <person name="Morin E."/>
            <person name="Drula E."/>
            <person name="Courty P.E."/>
            <person name="Chicoki N."/>
            <person name="Fauchery L."/>
            <person name="Kohler A."/>
            <person name="Kuo A."/>
            <person name="Labutti K."/>
            <person name="Pangilinan J."/>
            <person name="Lipzen A."/>
            <person name="Riley R."/>
            <person name="Andreopoulos W."/>
            <person name="He G."/>
            <person name="Johnson J."/>
            <person name="Barry K.W."/>
            <person name="Grigoriev I.V."/>
            <person name="Nagy L."/>
            <person name="Hibbett D."/>
            <person name="Henrissat B."/>
            <person name="Matheny P.B."/>
            <person name="Labbe J."/>
            <person name="Martin F."/>
        </authorList>
    </citation>
    <scope>NUCLEOTIDE SEQUENCE</scope>
    <source>
        <strain evidence="1">EC-137</strain>
    </source>
</reference>
<evidence type="ECO:0000313" key="1">
    <source>
        <dbReference type="EMBL" id="KAI0028310.1"/>
    </source>
</evidence>
<comment type="caution">
    <text evidence="1">The sequence shown here is derived from an EMBL/GenBank/DDBJ whole genome shotgun (WGS) entry which is preliminary data.</text>
</comment>
<protein>
    <submittedName>
        <fullName evidence="1">Cytochrome P450</fullName>
    </submittedName>
</protein>
<organism evidence="1 2">
    <name type="scientific">Vararia minispora EC-137</name>
    <dbReference type="NCBI Taxonomy" id="1314806"/>
    <lineage>
        <taxon>Eukaryota</taxon>
        <taxon>Fungi</taxon>
        <taxon>Dikarya</taxon>
        <taxon>Basidiomycota</taxon>
        <taxon>Agaricomycotina</taxon>
        <taxon>Agaricomycetes</taxon>
        <taxon>Russulales</taxon>
        <taxon>Lachnocladiaceae</taxon>
        <taxon>Vararia</taxon>
    </lineage>
</organism>
<evidence type="ECO:0000313" key="2">
    <source>
        <dbReference type="Proteomes" id="UP000814128"/>
    </source>
</evidence>
<gene>
    <name evidence="1" type="ORF">K488DRAFT_73864</name>
</gene>
<reference evidence="1" key="2">
    <citation type="journal article" date="2022" name="New Phytol.">
        <title>Evolutionary transition to the ectomycorrhizal habit in the genomes of a hyperdiverse lineage of mushroom-forming fungi.</title>
        <authorList>
            <person name="Looney B."/>
            <person name="Miyauchi S."/>
            <person name="Morin E."/>
            <person name="Drula E."/>
            <person name="Courty P.E."/>
            <person name="Kohler A."/>
            <person name="Kuo A."/>
            <person name="LaButti K."/>
            <person name="Pangilinan J."/>
            <person name="Lipzen A."/>
            <person name="Riley R."/>
            <person name="Andreopoulos W."/>
            <person name="He G."/>
            <person name="Johnson J."/>
            <person name="Nolan M."/>
            <person name="Tritt A."/>
            <person name="Barry K.W."/>
            <person name="Grigoriev I.V."/>
            <person name="Nagy L.G."/>
            <person name="Hibbett D."/>
            <person name="Henrissat B."/>
            <person name="Matheny P.B."/>
            <person name="Labbe J."/>
            <person name="Martin F.M."/>
        </authorList>
    </citation>
    <scope>NUCLEOTIDE SEQUENCE</scope>
    <source>
        <strain evidence="1">EC-137</strain>
    </source>
</reference>
<dbReference type="Proteomes" id="UP000814128">
    <property type="component" value="Unassembled WGS sequence"/>
</dbReference>